<evidence type="ECO:0000256" key="5">
    <source>
        <dbReference type="ARBA" id="ARBA00023242"/>
    </source>
</evidence>
<accession>A0A834UEK4</accession>
<keyword evidence="9" id="KW-1185">Reference proteome</keyword>
<evidence type="ECO:0000256" key="2">
    <source>
        <dbReference type="ARBA" id="ARBA00004286"/>
    </source>
</evidence>
<evidence type="ECO:0000256" key="1">
    <source>
        <dbReference type="ARBA" id="ARBA00004123"/>
    </source>
</evidence>
<comment type="caution">
    <text evidence="8">The sequence shown here is derived from an EMBL/GenBank/DDBJ whole genome shotgun (WGS) entry which is preliminary data.</text>
</comment>
<proteinExistence type="inferred from homology"/>
<dbReference type="Proteomes" id="UP000600918">
    <property type="component" value="Unassembled WGS sequence"/>
</dbReference>
<dbReference type="PANTHER" id="PTHR13386">
    <property type="entry name" value="HISTONE PARYLATION FACTOR 1"/>
    <property type="match status" value="1"/>
</dbReference>
<protein>
    <recommendedName>
        <fullName evidence="7">PBZ-type domain-containing protein</fullName>
    </recommendedName>
</protein>
<dbReference type="Pfam" id="PF10283">
    <property type="entry name" value="zf-CCHH"/>
    <property type="match status" value="1"/>
</dbReference>
<dbReference type="InterPro" id="IPR019406">
    <property type="entry name" value="APLF_PBZ"/>
</dbReference>
<dbReference type="GO" id="GO:0005694">
    <property type="term" value="C:chromosome"/>
    <property type="evidence" value="ECO:0007669"/>
    <property type="project" value="UniProtKB-SubCell"/>
</dbReference>
<dbReference type="EMBL" id="JACSDY010000002">
    <property type="protein sequence ID" value="KAF7435114.1"/>
    <property type="molecule type" value="Genomic_DNA"/>
</dbReference>
<dbReference type="InterPro" id="IPR019361">
    <property type="entry name" value="HPF1"/>
</dbReference>
<evidence type="ECO:0000256" key="4">
    <source>
        <dbReference type="ARBA" id="ARBA00022454"/>
    </source>
</evidence>
<dbReference type="Pfam" id="PF10228">
    <property type="entry name" value="HPF1"/>
    <property type="match status" value="1"/>
</dbReference>
<evidence type="ECO:0000256" key="3">
    <source>
        <dbReference type="ARBA" id="ARBA00010803"/>
    </source>
</evidence>
<dbReference type="GO" id="GO:0006974">
    <property type="term" value="P:DNA damage response"/>
    <property type="evidence" value="ECO:0007669"/>
    <property type="project" value="InterPro"/>
</dbReference>
<sequence length="558" mass="64531">MSEDHKNKAFLAYKNDSRIPCRYGAKCYQKNPLHHNKYKHPPSNKEKEVEDGQKTLIRNKRKIEEINDDKKEADSVPSKIQKVKTDISNVDINNLEDIDNIETEKMIDDNIEEIKEKSYASSDNSNQTIGDDSCVILSPNCMKENIKNLFLVQMPEDFYQFYEFCKLISKNTPLMALKSIHLNLVGPFDILDNKLKSFKNKDKEKYLRHWRYYYDPPELQTIIKGEKDGLHLGYWRDECFEKPIFVVKNKADVNCIIQPVAENIFGAVNVCIEDALKAANLFEKTSISQLQKRLKEFAQEHNITLERKTANMINREKKVVARTFHKAGIIVPYNKKTQLGYRELSVTDKELQQIFKKIDEADTIEERKKAMSKLDEVVRLATIAADECDFGTCLELAHDLFSSGSVHIEKTALQMFSIAYTHLDRPEFLEIIKVHLKNRKRGEILAKITHPSYEIHSIRLDKFVWKNNNHSIRRMNPTLNRNSTFSCYLDITNIRDVSAIVPITAHCWANVSNLCQRHPFRTGLFLITNSAEILFLDAASEVQDPETGATPFYVSSIE</sequence>
<dbReference type="GO" id="GO:0072572">
    <property type="term" value="F:poly-ADP-D-ribose binding"/>
    <property type="evidence" value="ECO:0007669"/>
    <property type="project" value="TreeGrafter"/>
</dbReference>
<feature type="region of interest" description="Disordered" evidence="6">
    <location>
        <begin position="32"/>
        <end position="51"/>
    </location>
</feature>
<gene>
    <name evidence="8" type="ORF">H0235_003305</name>
</gene>
<evidence type="ECO:0000313" key="8">
    <source>
        <dbReference type="EMBL" id="KAF7435114.1"/>
    </source>
</evidence>
<dbReference type="GO" id="GO:0042393">
    <property type="term" value="F:histone binding"/>
    <property type="evidence" value="ECO:0007669"/>
    <property type="project" value="InterPro"/>
</dbReference>
<feature type="domain" description="PBZ-type" evidence="7">
    <location>
        <begin position="18"/>
        <end position="42"/>
    </location>
</feature>
<name>A0A834UEK4_VESPE</name>
<evidence type="ECO:0000256" key="6">
    <source>
        <dbReference type="SAM" id="MobiDB-lite"/>
    </source>
</evidence>
<comment type="subcellular location">
    <subcellularLocation>
        <location evidence="2">Chromosome</location>
    </subcellularLocation>
    <subcellularLocation>
        <location evidence="1">Nucleus</location>
    </subcellularLocation>
</comment>
<keyword evidence="4" id="KW-0158">Chromosome</keyword>
<organism evidence="8 9">
    <name type="scientific">Vespula pensylvanica</name>
    <name type="common">Western yellow jacket</name>
    <name type="synonym">Wasp</name>
    <dbReference type="NCBI Taxonomy" id="30213"/>
    <lineage>
        <taxon>Eukaryota</taxon>
        <taxon>Metazoa</taxon>
        <taxon>Ecdysozoa</taxon>
        <taxon>Arthropoda</taxon>
        <taxon>Hexapoda</taxon>
        <taxon>Insecta</taxon>
        <taxon>Pterygota</taxon>
        <taxon>Neoptera</taxon>
        <taxon>Endopterygota</taxon>
        <taxon>Hymenoptera</taxon>
        <taxon>Apocrita</taxon>
        <taxon>Aculeata</taxon>
        <taxon>Vespoidea</taxon>
        <taxon>Vespidae</taxon>
        <taxon>Vespinae</taxon>
        <taxon>Vespula</taxon>
    </lineage>
</organism>
<dbReference type="AlphaFoldDB" id="A0A834UEK4"/>
<evidence type="ECO:0000259" key="7">
    <source>
        <dbReference type="Pfam" id="PF10283"/>
    </source>
</evidence>
<keyword evidence="5" id="KW-0539">Nucleus</keyword>
<reference evidence="8" key="1">
    <citation type="journal article" date="2020" name="G3 (Bethesda)">
        <title>High-Quality Assemblies for Three Invasive Social Wasps from the &lt;i&gt;Vespula&lt;/i&gt; Genus.</title>
        <authorList>
            <person name="Harrop T.W.R."/>
            <person name="Guhlin J."/>
            <person name="McLaughlin G.M."/>
            <person name="Permina E."/>
            <person name="Stockwell P."/>
            <person name="Gilligan J."/>
            <person name="Le Lec M.F."/>
            <person name="Gruber M.A.M."/>
            <person name="Quinn O."/>
            <person name="Lovegrove M."/>
            <person name="Duncan E.J."/>
            <person name="Remnant E.J."/>
            <person name="Van Eeckhoven J."/>
            <person name="Graham B."/>
            <person name="Knapp R.A."/>
            <person name="Langford K.W."/>
            <person name="Kronenberg Z."/>
            <person name="Press M.O."/>
            <person name="Eacker S.M."/>
            <person name="Wilson-Rankin E.E."/>
            <person name="Purcell J."/>
            <person name="Lester P.J."/>
            <person name="Dearden P.K."/>
        </authorList>
    </citation>
    <scope>NUCLEOTIDE SEQUENCE</scope>
    <source>
        <strain evidence="8">Volc-1</strain>
    </source>
</reference>
<feature type="compositionally biased region" description="Basic residues" evidence="6">
    <location>
        <begin position="32"/>
        <end position="42"/>
    </location>
</feature>
<evidence type="ECO:0000313" key="9">
    <source>
        <dbReference type="Proteomes" id="UP000600918"/>
    </source>
</evidence>
<dbReference type="GO" id="GO:0005634">
    <property type="term" value="C:nucleus"/>
    <property type="evidence" value="ECO:0007669"/>
    <property type="project" value="UniProtKB-SubCell"/>
</dbReference>
<comment type="similarity">
    <text evidence="3">Belongs to the HPF1 family.</text>
</comment>
<dbReference type="PANTHER" id="PTHR13386:SF1">
    <property type="entry name" value="HISTONE PARYLATION FACTOR 1"/>
    <property type="match status" value="1"/>
</dbReference>